<keyword evidence="4" id="KW-1185">Reference proteome</keyword>
<dbReference type="Proteomes" id="UP001319870">
    <property type="component" value="Unassembled WGS sequence"/>
</dbReference>
<gene>
    <name evidence="3" type="ORF">LEP48_09750</name>
</gene>
<evidence type="ECO:0000313" key="3">
    <source>
        <dbReference type="EMBL" id="MCA5893631.1"/>
    </source>
</evidence>
<keyword evidence="2" id="KW-1133">Transmembrane helix</keyword>
<comment type="caution">
    <text evidence="3">The sequence shown here is derived from an EMBL/GenBank/DDBJ whole genome shotgun (WGS) entry which is preliminary data.</text>
</comment>
<feature type="transmembrane region" description="Helical" evidence="2">
    <location>
        <begin position="125"/>
        <end position="142"/>
    </location>
</feature>
<evidence type="ECO:0000256" key="1">
    <source>
        <dbReference type="SAM" id="MobiDB-lite"/>
    </source>
</evidence>
<name>A0ABS7ZH46_9MICO</name>
<feature type="transmembrane region" description="Helical" evidence="2">
    <location>
        <begin position="162"/>
        <end position="188"/>
    </location>
</feature>
<keyword evidence="2" id="KW-0472">Membrane</keyword>
<feature type="transmembrane region" description="Helical" evidence="2">
    <location>
        <begin position="53"/>
        <end position="75"/>
    </location>
</feature>
<sequence>MNPVEQVVSNFQQLVAQVPEVVQPLVAMLAGAIPFVDGEVAAMIGVLGGIHPVLAAVAAATGNFVSVLVVVAVTSRTRSAVVGRRRVPVGVGGGPGTSANPDGDGLGDLASSTPVSKGRRRLNRWLVRFGVPGASVLGPLAIPGQFTAAILVGSGTPRRWVLLWQAVSIVLWTSVGTVSAWAALAVMAGAS</sequence>
<feature type="region of interest" description="Disordered" evidence="1">
    <location>
        <begin position="91"/>
        <end position="115"/>
    </location>
</feature>
<evidence type="ECO:0000313" key="4">
    <source>
        <dbReference type="Proteomes" id="UP001319870"/>
    </source>
</evidence>
<evidence type="ECO:0000256" key="2">
    <source>
        <dbReference type="SAM" id="Phobius"/>
    </source>
</evidence>
<keyword evidence="2" id="KW-0812">Transmembrane</keyword>
<protein>
    <submittedName>
        <fullName evidence="3">Small multidrug efflux protein</fullName>
    </submittedName>
</protein>
<reference evidence="3 4" key="1">
    <citation type="submission" date="2021-09" db="EMBL/GenBank/DDBJ databases">
        <title>Isoptericola luteus sp. nov., a novel bacterium isolated from Harbin, the capital city of Heilongjiang province.</title>
        <authorList>
            <person name="Li J."/>
        </authorList>
    </citation>
    <scope>NUCLEOTIDE SEQUENCE [LARGE SCALE GENOMIC DNA]</scope>
    <source>
        <strain evidence="3 4">NEAU-Y5</strain>
    </source>
</reference>
<accession>A0ABS7ZH46</accession>
<proteinExistence type="predicted"/>
<dbReference type="EMBL" id="JAIXCQ010000005">
    <property type="protein sequence ID" value="MCA5893631.1"/>
    <property type="molecule type" value="Genomic_DNA"/>
</dbReference>
<dbReference type="RefSeq" id="WP_225565379.1">
    <property type="nucleotide sequence ID" value="NZ_JAIXCQ010000005.1"/>
</dbReference>
<organism evidence="3 4">
    <name type="scientific">Isoptericola luteus</name>
    <dbReference type="NCBI Taxonomy" id="2879484"/>
    <lineage>
        <taxon>Bacteria</taxon>
        <taxon>Bacillati</taxon>
        <taxon>Actinomycetota</taxon>
        <taxon>Actinomycetes</taxon>
        <taxon>Micrococcales</taxon>
        <taxon>Promicromonosporaceae</taxon>
        <taxon>Isoptericola</taxon>
    </lineage>
</organism>